<comment type="caution">
    <text evidence="1">The sequence shown here is derived from an EMBL/GenBank/DDBJ whole genome shotgun (WGS) entry which is preliminary data.</text>
</comment>
<dbReference type="EMBL" id="CAXHTB010000019">
    <property type="protein sequence ID" value="CAL0326241.1"/>
    <property type="molecule type" value="Genomic_DNA"/>
</dbReference>
<dbReference type="Proteomes" id="UP001497480">
    <property type="component" value="Unassembled WGS sequence"/>
</dbReference>
<proteinExistence type="predicted"/>
<keyword evidence="2" id="KW-1185">Reference proteome</keyword>
<evidence type="ECO:0000313" key="2">
    <source>
        <dbReference type="Proteomes" id="UP001497480"/>
    </source>
</evidence>
<protein>
    <submittedName>
        <fullName evidence="1">Uncharacterized protein</fullName>
    </submittedName>
</protein>
<name>A0AAV1XX24_LUPLU</name>
<dbReference type="AlphaFoldDB" id="A0AAV1XX24"/>
<accession>A0AAV1XX24</accession>
<sequence>METKKKEEQSIWRAFEEGLLDGRRNFNHSKLREKSAQQCRHLKTKIKENAKRNMQNMMTPNSIYKSLITEHTQCHTYMFLWRAKRKHDIIMDIKSQKLFDVNQIMNCALFADHCHLSLGFVAPSFMTMIHVVASLRFYGKEYLLIHNALHRDRTDREMMYDKEGMVLQLENNGALGGPEPIDIFTTSFQPCEILSSDVSVLQGHTSDLRRQHQFRSICVPRQVDHRRHDVQRGYNPSRHRMRRGTRGLEGSLYPYVKKELVSLAQAGYELNSDILRTQVTLLFAHAIWDQDRNGIASCVVTNWDYNM</sequence>
<gene>
    <name evidence="1" type="ORF">LLUT_LOCUS27301</name>
</gene>
<organism evidence="1 2">
    <name type="scientific">Lupinus luteus</name>
    <name type="common">European yellow lupine</name>
    <dbReference type="NCBI Taxonomy" id="3873"/>
    <lineage>
        <taxon>Eukaryota</taxon>
        <taxon>Viridiplantae</taxon>
        <taxon>Streptophyta</taxon>
        <taxon>Embryophyta</taxon>
        <taxon>Tracheophyta</taxon>
        <taxon>Spermatophyta</taxon>
        <taxon>Magnoliopsida</taxon>
        <taxon>eudicotyledons</taxon>
        <taxon>Gunneridae</taxon>
        <taxon>Pentapetalae</taxon>
        <taxon>rosids</taxon>
        <taxon>fabids</taxon>
        <taxon>Fabales</taxon>
        <taxon>Fabaceae</taxon>
        <taxon>Papilionoideae</taxon>
        <taxon>50 kb inversion clade</taxon>
        <taxon>genistoids sensu lato</taxon>
        <taxon>core genistoids</taxon>
        <taxon>Genisteae</taxon>
        <taxon>Lupinus</taxon>
    </lineage>
</organism>
<reference evidence="1 2" key="1">
    <citation type="submission" date="2024-03" db="EMBL/GenBank/DDBJ databases">
        <authorList>
            <person name="Martinez-Hernandez J."/>
        </authorList>
    </citation>
    <scope>NUCLEOTIDE SEQUENCE [LARGE SCALE GENOMIC DNA]</scope>
</reference>
<evidence type="ECO:0000313" key="1">
    <source>
        <dbReference type="EMBL" id="CAL0326241.1"/>
    </source>
</evidence>